<sequence length="495" mass="52270">MTSGYRSDSAEPVAAWELAGVAFRHAPAGVAVADELGHYVAVNERVCRLLGRTEDQLLGRSSREFTHPDDLGQHGRAGQAIRFAGDGVLRVDKRFVRPDGSVRWARLQISHVEGPAGAEWTLAHMYDITEERLAAQATGDVSASLDGLARVMRSIQDGGDARTTIVTVLSELAGADFGSLAEPVQRAEAAAPTETRVAETGAAETRVAETRVAETRAAETRAAETGGAELVISASTDPSYLGFRMPVDTSSATAIAYLTGQPLFISDVANHPLVSPVAAAATGAHAMLFVPIAAREDVTGVLIAGWTDPAADVPSTPPTAVGLLADQAGIALAHAALVAELERLAATDPLTALPNRRGWDIRTAGLEAARRRSGSPVTVAIADLDRFKAFNDRYGHDAGDALLVAFTRAAAGALREVDVLARWGGEEFVIALPDCDAEQARYVLERVRRCVPDHQTCSIGYASTGDGETIEAALRRADTALYQAKRAGRDRTQVA</sequence>
<dbReference type="InterPro" id="IPR000160">
    <property type="entry name" value="GGDEF_dom"/>
</dbReference>
<evidence type="ECO:0000313" key="4">
    <source>
        <dbReference type="EMBL" id="UQX89401.1"/>
    </source>
</evidence>
<reference evidence="4" key="1">
    <citation type="journal article" date="2018" name="Int. J. Syst. Evol. Microbiol.">
        <title>Jatrophihabitans telluris sp. nov., isolated from sediment soil of lava forest wetlands and the emended description of the genus Jatrophihabitans.</title>
        <authorList>
            <person name="Lee K.C."/>
            <person name="Suh M.K."/>
            <person name="Eom M.K."/>
            <person name="Kim K.K."/>
            <person name="Kim J.S."/>
            <person name="Kim D.S."/>
            <person name="Ko S.H."/>
            <person name="Shin Y.K."/>
            <person name="Lee J.S."/>
        </authorList>
    </citation>
    <scope>NUCLEOTIDE SEQUENCE</scope>
    <source>
        <strain evidence="4">N237</strain>
    </source>
</reference>
<dbReference type="PROSITE" id="PS50887">
    <property type="entry name" value="GGDEF"/>
    <property type="match status" value="1"/>
</dbReference>
<keyword evidence="4" id="KW-0548">Nucleotidyltransferase</keyword>
<evidence type="ECO:0000259" key="3">
    <source>
        <dbReference type="PROSITE" id="PS50887"/>
    </source>
</evidence>
<dbReference type="GO" id="GO:0052621">
    <property type="term" value="F:diguanylate cyclase activity"/>
    <property type="evidence" value="ECO:0007669"/>
    <property type="project" value="UniProtKB-EC"/>
</dbReference>
<dbReference type="CDD" id="cd00130">
    <property type="entry name" value="PAS"/>
    <property type="match status" value="1"/>
</dbReference>
<dbReference type="Pfam" id="PF08447">
    <property type="entry name" value="PAS_3"/>
    <property type="match status" value="1"/>
</dbReference>
<dbReference type="SUPFAM" id="SSF55781">
    <property type="entry name" value="GAF domain-like"/>
    <property type="match status" value="1"/>
</dbReference>
<dbReference type="InterPro" id="IPR029787">
    <property type="entry name" value="Nucleotide_cyclase"/>
</dbReference>
<dbReference type="NCBIfam" id="TIGR00229">
    <property type="entry name" value="sensory_box"/>
    <property type="match status" value="1"/>
</dbReference>
<dbReference type="RefSeq" id="WP_249773297.1">
    <property type="nucleotide sequence ID" value="NZ_CP097332.1"/>
</dbReference>
<dbReference type="InterPro" id="IPR000014">
    <property type="entry name" value="PAS"/>
</dbReference>
<dbReference type="PANTHER" id="PTHR45138:SF9">
    <property type="entry name" value="DIGUANYLATE CYCLASE DGCM-RELATED"/>
    <property type="match status" value="1"/>
</dbReference>
<dbReference type="InterPro" id="IPR043128">
    <property type="entry name" value="Rev_trsase/Diguanyl_cyclase"/>
</dbReference>
<dbReference type="EMBL" id="CP097332">
    <property type="protein sequence ID" value="UQX89401.1"/>
    <property type="molecule type" value="Genomic_DNA"/>
</dbReference>
<evidence type="ECO:0000259" key="1">
    <source>
        <dbReference type="PROSITE" id="PS50112"/>
    </source>
</evidence>
<dbReference type="PROSITE" id="PS50112">
    <property type="entry name" value="PAS"/>
    <property type="match status" value="1"/>
</dbReference>
<gene>
    <name evidence="4" type="ORF">M6D93_05195</name>
</gene>
<feature type="domain" description="PAC" evidence="2">
    <location>
        <begin position="89"/>
        <end position="140"/>
    </location>
</feature>
<dbReference type="SMART" id="SM00065">
    <property type="entry name" value="GAF"/>
    <property type="match status" value="1"/>
</dbReference>
<dbReference type="InterPro" id="IPR013655">
    <property type="entry name" value="PAS_fold_3"/>
</dbReference>
<dbReference type="Proteomes" id="UP001056336">
    <property type="component" value="Chromosome"/>
</dbReference>
<dbReference type="SUPFAM" id="SSF55785">
    <property type="entry name" value="PYP-like sensor domain (PAS domain)"/>
    <property type="match status" value="1"/>
</dbReference>
<dbReference type="Gene3D" id="3.30.70.270">
    <property type="match status" value="1"/>
</dbReference>
<keyword evidence="4" id="KW-0808">Transferase</keyword>
<dbReference type="InterPro" id="IPR000700">
    <property type="entry name" value="PAS-assoc_C"/>
</dbReference>
<dbReference type="Gene3D" id="3.30.450.20">
    <property type="entry name" value="PAS domain"/>
    <property type="match status" value="1"/>
</dbReference>
<reference evidence="4" key="2">
    <citation type="submission" date="2022-05" db="EMBL/GenBank/DDBJ databases">
        <authorList>
            <person name="Kim J.-S."/>
            <person name="Lee K."/>
            <person name="Suh M."/>
            <person name="Eom M."/>
            <person name="Kim J.-S."/>
            <person name="Kim D.-S."/>
            <person name="Ko S.-H."/>
            <person name="Shin Y."/>
            <person name="Lee J.-S."/>
        </authorList>
    </citation>
    <scope>NUCLEOTIDE SEQUENCE</scope>
    <source>
        <strain evidence="4">N237</strain>
    </source>
</reference>
<accession>A0ABY4R2L0</accession>
<dbReference type="Pfam" id="PF00990">
    <property type="entry name" value="GGDEF"/>
    <property type="match status" value="1"/>
</dbReference>
<dbReference type="InterPro" id="IPR035965">
    <property type="entry name" value="PAS-like_dom_sf"/>
</dbReference>
<dbReference type="NCBIfam" id="TIGR00254">
    <property type="entry name" value="GGDEF"/>
    <property type="match status" value="1"/>
</dbReference>
<keyword evidence="5" id="KW-1185">Reference proteome</keyword>
<organism evidence="4 5">
    <name type="scientific">Jatrophihabitans telluris</name>
    <dbReference type="NCBI Taxonomy" id="2038343"/>
    <lineage>
        <taxon>Bacteria</taxon>
        <taxon>Bacillati</taxon>
        <taxon>Actinomycetota</taxon>
        <taxon>Actinomycetes</taxon>
        <taxon>Jatrophihabitantales</taxon>
        <taxon>Jatrophihabitantaceae</taxon>
        <taxon>Jatrophihabitans</taxon>
    </lineage>
</organism>
<dbReference type="SMART" id="SM00267">
    <property type="entry name" value="GGDEF"/>
    <property type="match status" value="1"/>
</dbReference>
<dbReference type="PANTHER" id="PTHR45138">
    <property type="entry name" value="REGULATORY COMPONENTS OF SENSORY TRANSDUCTION SYSTEM"/>
    <property type="match status" value="1"/>
</dbReference>
<evidence type="ECO:0000313" key="5">
    <source>
        <dbReference type="Proteomes" id="UP001056336"/>
    </source>
</evidence>
<dbReference type="PROSITE" id="PS50113">
    <property type="entry name" value="PAC"/>
    <property type="match status" value="1"/>
</dbReference>
<name>A0ABY4R2L0_9ACTN</name>
<dbReference type="InterPro" id="IPR029016">
    <property type="entry name" value="GAF-like_dom_sf"/>
</dbReference>
<feature type="domain" description="GGDEF" evidence="3">
    <location>
        <begin position="375"/>
        <end position="495"/>
    </location>
</feature>
<dbReference type="Gene3D" id="3.30.450.40">
    <property type="match status" value="1"/>
</dbReference>
<dbReference type="CDD" id="cd01949">
    <property type="entry name" value="GGDEF"/>
    <property type="match status" value="1"/>
</dbReference>
<feature type="domain" description="PAS" evidence="1">
    <location>
        <begin position="22"/>
        <end position="70"/>
    </location>
</feature>
<dbReference type="Pfam" id="PF13185">
    <property type="entry name" value="GAF_2"/>
    <property type="match status" value="1"/>
</dbReference>
<dbReference type="EC" id="2.7.7.65" evidence="4"/>
<dbReference type="InterPro" id="IPR003018">
    <property type="entry name" value="GAF"/>
</dbReference>
<dbReference type="SUPFAM" id="SSF55073">
    <property type="entry name" value="Nucleotide cyclase"/>
    <property type="match status" value="1"/>
</dbReference>
<protein>
    <submittedName>
        <fullName evidence="4">Diguanylate cyclase</fullName>
        <ecNumber evidence="4">2.7.7.65</ecNumber>
    </submittedName>
</protein>
<proteinExistence type="predicted"/>
<evidence type="ECO:0000259" key="2">
    <source>
        <dbReference type="PROSITE" id="PS50113"/>
    </source>
</evidence>
<dbReference type="InterPro" id="IPR050469">
    <property type="entry name" value="Diguanylate_Cyclase"/>
</dbReference>
<dbReference type="SMART" id="SM00091">
    <property type="entry name" value="PAS"/>
    <property type="match status" value="1"/>
</dbReference>